<gene>
    <name evidence="2" type="ORF">BDV96DRAFT_650497</name>
</gene>
<dbReference type="Proteomes" id="UP000799770">
    <property type="component" value="Unassembled WGS sequence"/>
</dbReference>
<dbReference type="AlphaFoldDB" id="A0A6A5YV14"/>
<dbReference type="EMBL" id="ML977336">
    <property type="protein sequence ID" value="KAF2110890.1"/>
    <property type="molecule type" value="Genomic_DNA"/>
</dbReference>
<name>A0A6A5YV14_9PLEO</name>
<evidence type="ECO:0000256" key="1">
    <source>
        <dbReference type="SAM" id="MobiDB-lite"/>
    </source>
</evidence>
<feature type="region of interest" description="Disordered" evidence="1">
    <location>
        <begin position="72"/>
        <end position="93"/>
    </location>
</feature>
<keyword evidence="3" id="KW-1185">Reference proteome</keyword>
<evidence type="ECO:0000313" key="2">
    <source>
        <dbReference type="EMBL" id="KAF2110890.1"/>
    </source>
</evidence>
<protein>
    <submittedName>
        <fullName evidence="2">Uncharacterized protein</fullName>
    </submittedName>
</protein>
<accession>A0A6A5YV14</accession>
<organism evidence="2 3">
    <name type="scientific">Lophiotrema nucula</name>
    <dbReference type="NCBI Taxonomy" id="690887"/>
    <lineage>
        <taxon>Eukaryota</taxon>
        <taxon>Fungi</taxon>
        <taxon>Dikarya</taxon>
        <taxon>Ascomycota</taxon>
        <taxon>Pezizomycotina</taxon>
        <taxon>Dothideomycetes</taxon>
        <taxon>Pleosporomycetidae</taxon>
        <taxon>Pleosporales</taxon>
        <taxon>Lophiotremataceae</taxon>
        <taxon>Lophiotrema</taxon>
    </lineage>
</organism>
<evidence type="ECO:0000313" key="3">
    <source>
        <dbReference type="Proteomes" id="UP000799770"/>
    </source>
</evidence>
<sequence>MAMNAISWLLREFRVSWGTNSPVPWCGRPILVVDKKRNDIAAKRAVIKEIEQFWDKNFIKHYVPQTHRPLVKRRPSTTRNIPRFPENDPKRWNMVAEPLGPETQFRPLSLSP</sequence>
<proteinExistence type="predicted"/>
<dbReference type="OrthoDB" id="3800150at2759"/>
<reference evidence="2" key="1">
    <citation type="journal article" date="2020" name="Stud. Mycol.">
        <title>101 Dothideomycetes genomes: a test case for predicting lifestyles and emergence of pathogens.</title>
        <authorList>
            <person name="Haridas S."/>
            <person name="Albert R."/>
            <person name="Binder M."/>
            <person name="Bloem J."/>
            <person name="Labutti K."/>
            <person name="Salamov A."/>
            <person name="Andreopoulos B."/>
            <person name="Baker S."/>
            <person name="Barry K."/>
            <person name="Bills G."/>
            <person name="Bluhm B."/>
            <person name="Cannon C."/>
            <person name="Castanera R."/>
            <person name="Culley D."/>
            <person name="Daum C."/>
            <person name="Ezra D."/>
            <person name="Gonzalez J."/>
            <person name="Henrissat B."/>
            <person name="Kuo A."/>
            <person name="Liang C."/>
            <person name="Lipzen A."/>
            <person name="Lutzoni F."/>
            <person name="Magnuson J."/>
            <person name="Mondo S."/>
            <person name="Nolan M."/>
            <person name="Ohm R."/>
            <person name="Pangilinan J."/>
            <person name="Park H.-J."/>
            <person name="Ramirez L."/>
            <person name="Alfaro M."/>
            <person name="Sun H."/>
            <person name="Tritt A."/>
            <person name="Yoshinaga Y."/>
            <person name="Zwiers L.-H."/>
            <person name="Turgeon B."/>
            <person name="Goodwin S."/>
            <person name="Spatafora J."/>
            <person name="Crous P."/>
            <person name="Grigoriev I."/>
        </authorList>
    </citation>
    <scope>NUCLEOTIDE SEQUENCE</scope>
    <source>
        <strain evidence="2">CBS 627.86</strain>
    </source>
</reference>